<keyword evidence="3 6" id="KW-0540">Nuclease</keyword>
<evidence type="ECO:0000256" key="1">
    <source>
        <dbReference type="ARBA" id="ARBA00009998"/>
    </source>
</evidence>
<keyword evidence="5 6" id="KW-0269">Exonuclease</keyword>
<dbReference type="PIRSF" id="PIRSF006488">
    <property type="entry name" value="Exonuc_VII_S"/>
    <property type="match status" value="1"/>
</dbReference>
<evidence type="ECO:0000256" key="4">
    <source>
        <dbReference type="ARBA" id="ARBA00022801"/>
    </source>
</evidence>
<dbReference type="InterPro" id="IPR003761">
    <property type="entry name" value="Exonuc_VII_S"/>
</dbReference>
<sequence>MSNKEMTYEQAVKRLEEIVSRLENKDTPLEESIKLFEEGTKLAAFCGDKLSSAKQKITELSKDND</sequence>
<evidence type="ECO:0000256" key="3">
    <source>
        <dbReference type="ARBA" id="ARBA00022722"/>
    </source>
</evidence>
<dbReference type="SUPFAM" id="SSF116842">
    <property type="entry name" value="XseB-like"/>
    <property type="match status" value="1"/>
</dbReference>
<dbReference type="NCBIfam" id="TIGR01280">
    <property type="entry name" value="xseB"/>
    <property type="match status" value="1"/>
</dbReference>
<dbReference type="GO" id="GO:0005829">
    <property type="term" value="C:cytosol"/>
    <property type="evidence" value="ECO:0007669"/>
    <property type="project" value="TreeGrafter"/>
</dbReference>
<dbReference type="Gene3D" id="1.10.287.1040">
    <property type="entry name" value="Exonuclease VII, small subunit"/>
    <property type="match status" value="1"/>
</dbReference>
<dbReference type="HAMAP" id="MF_00337">
    <property type="entry name" value="Exonuc_7_S"/>
    <property type="match status" value="1"/>
</dbReference>
<evidence type="ECO:0000256" key="2">
    <source>
        <dbReference type="ARBA" id="ARBA00022490"/>
    </source>
</evidence>
<dbReference type="PANTHER" id="PTHR34137">
    <property type="entry name" value="EXODEOXYRIBONUCLEASE 7 SMALL SUBUNIT"/>
    <property type="match status" value="1"/>
</dbReference>
<comment type="function">
    <text evidence="6">Bidirectionally degrades single-stranded DNA into large acid-insoluble oligonucleotides, which are then degraded further into small acid-soluble oligonucleotides.</text>
</comment>
<dbReference type="Proteomes" id="UP000824205">
    <property type="component" value="Unassembled WGS sequence"/>
</dbReference>
<comment type="catalytic activity">
    <reaction evidence="6">
        <text>Exonucleolytic cleavage in either 5'- to 3'- or 3'- to 5'-direction to yield nucleoside 5'-phosphates.</text>
        <dbReference type="EC" id="3.1.11.6"/>
    </reaction>
</comment>
<dbReference type="Pfam" id="PF02609">
    <property type="entry name" value="Exonuc_VII_S"/>
    <property type="match status" value="1"/>
</dbReference>
<dbReference type="EMBL" id="DXGE01000011">
    <property type="protein sequence ID" value="HIW85349.1"/>
    <property type="molecule type" value="Genomic_DNA"/>
</dbReference>
<dbReference type="EC" id="3.1.11.6" evidence="6"/>
<comment type="caution">
    <text evidence="7">The sequence shown here is derived from an EMBL/GenBank/DDBJ whole genome shotgun (WGS) entry which is preliminary data.</text>
</comment>
<dbReference type="GO" id="GO:0008855">
    <property type="term" value="F:exodeoxyribonuclease VII activity"/>
    <property type="evidence" value="ECO:0007669"/>
    <property type="project" value="UniProtKB-UniRule"/>
</dbReference>
<dbReference type="InterPro" id="IPR037004">
    <property type="entry name" value="Exonuc_VII_ssu_sf"/>
</dbReference>
<evidence type="ECO:0000313" key="7">
    <source>
        <dbReference type="EMBL" id="HIW85349.1"/>
    </source>
</evidence>
<accession>A0A9D1UEZ1</accession>
<dbReference type="AlphaFoldDB" id="A0A9D1UEZ1"/>
<comment type="subunit">
    <text evidence="6">Heterooligomer composed of large and small subunits.</text>
</comment>
<dbReference type="GO" id="GO:0006308">
    <property type="term" value="P:DNA catabolic process"/>
    <property type="evidence" value="ECO:0007669"/>
    <property type="project" value="UniProtKB-UniRule"/>
</dbReference>
<reference evidence="7" key="1">
    <citation type="journal article" date="2021" name="PeerJ">
        <title>Extensive microbial diversity within the chicken gut microbiome revealed by metagenomics and culture.</title>
        <authorList>
            <person name="Gilroy R."/>
            <person name="Ravi A."/>
            <person name="Getino M."/>
            <person name="Pursley I."/>
            <person name="Horton D.L."/>
            <person name="Alikhan N.F."/>
            <person name="Baker D."/>
            <person name="Gharbi K."/>
            <person name="Hall N."/>
            <person name="Watson M."/>
            <person name="Adriaenssens E.M."/>
            <person name="Foster-Nyarko E."/>
            <person name="Jarju S."/>
            <person name="Secka A."/>
            <person name="Antonio M."/>
            <person name="Oren A."/>
            <person name="Chaudhuri R.R."/>
            <person name="La Ragione R."/>
            <person name="Hildebrand F."/>
            <person name="Pallen M.J."/>
        </authorList>
    </citation>
    <scope>NUCLEOTIDE SEQUENCE</scope>
    <source>
        <strain evidence="7">421</strain>
    </source>
</reference>
<gene>
    <name evidence="6 7" type="primary">xseB</name>
    <name evidence="7" type="ORF">IAA48_02545</name>
</gene>
<organism evidence="7 8">
    <name type="scientific">Candidatus Eubacterium faecipullorum</name>
    <dbReference type="NCBI Taxonomy" id="2838571"/>
    <lineage>
        <taxon>Bacteria</taxon>
        <taxon>Bacillati</taxon>
        <taxon>Bacillota</taxon>
        <taxon>Clostridia</taxon>
        <taxon>Eubacteriales</taxon>
        <taxon>Eubacteriaceae</taxon>
        <taxon>Eubacterium</taxon>
    </lineage>
</organism>
<keyword evidence="4 6" id="KW-0378">Hydrolase</keyword>
<proteinExistence type="inferred from homology"/>
<comment type="similarity">
    <text evidence="1 6">Belongs to the XseB family.</text>
</comment>
<reference evidence="7" key="2">
    <citation type="submission" date="2021-04" db="EMBL/GenBank/DDBJ databases">
        <authorList>
            <person name="Gilroy R."/>
        </authorList>
    </citation>
    <scope>NUCLEOTIDE SEQUENCE</scope>
    <source>
        <strain evidence="7">421</strain>
    </source>
</reference>
<evidence type="ECO:0000313" key="8">
    <source>
        <dbReference type="Proteomes" id="UP000824205"/>
    </source>
</evidence>
<comment type="subcellular location">
    <subcellularLocation>
        <location evidence="6">Cytoplasm</location>
    </subcellularLocation>
</comment>
<dbReference type="PANTHER" id="PTHR34137:SF1">
    <property type="entry name" value="EXODEOXYRIBONUCLEASE 7 SMALL SUBUNIT"/>
    <property type="match status" value="1"/>
</dbReference>
<keyword evidence="2 6" id="KW-0963">Cytoplasm</keyword>
<evidence type="ECO:0000256" key="6">
    <source>
        <dbReference type="HAMAP-Rule" id="MF_00337"/>
    </source>
</evidence>
<name>A0A9D1UEZ1_9FIRM</name>
<protein>
    <recommendedName>
        <fullName evidence="6">Exodeoxyribonuclease 7 small subunit</fullName>
        <ecNumber evidence="6">3.1.11.6</ecNumber>
    </recommendedName>
    <alternativeName>
        <fullName evidence="6">Exodeoxyribonuclease VII small subunit</fullName>
        <shortName evidence="6">Exonuclease VII small subunit</shortName>
    </alternativeName>
</protein>
<dbReference type="GO" id="GO:0009318">
    <property type="term" value="C:exodeoxyribonuclease VII complex"/>
    <property type="evidence" value="ECO:0007669"/>
    <property type="project" value="UniProtKB-UniRule"/>
</dbReference>
<evidence type="ECO:0000256" key="5">
    <source>
        <dbReference type="ARBA" id="ARBA00022839"/>
    </source>
</evidence>